<dbReference type="AlphaFoldDB" id="A0A939NLV8"/>
<gene>
    <name evidence="1" type="ORF">J4732_08355</name>
</gene>
<proteinExistence type="predicted"/>
<evidence type="ECO:0000313" key="1">
    <source>
        <dbReference type="EMBL" id="MBO2006781.1"/>
    </source>
</evidence>
<organism evidence="1">
    <name type="scientific">Serratia marcescens</name>
    <dbReference type="NCBI Taxonomy" id="615"/>
    <lineage>
        <taxon>Bacteria</taxon>
        <taxon>Pseudomonadati</taxon>
        <taxon>Pseudomonadota</taxon>
        <taxon>Gammaproteobacteria</taxon>
        <taxon>Enterobacterales</taxon>
        <taxon>Yersiniaceae</taxon>
        <taxon>Serratia</taxon>
    </lineage>
</organism>
<dbReference type="EMBL" id="JAGETR010000046">
    <property type="protein sequence ID" value="MBO2006781.1"/>
    <property type="molecule type" value="Genomic_DNA"/>
</dbReference>
<comment type="caution">
    <text evidence="1">The sequence shown here is derived from an EMBL/GenBank/DDBJ whole genome shotgun (WGS) entry which is preliminary data.</text>
</comment>
<name>A0A939NLV8_SERMA</name>
<protein>
    <submittedName>
        <fullName evidence="1">Uncharacterized protein</fullName>
    </submittedName>
</protein>
<reference evidence="1" key="1">
    <citation type="submission" date="2021-03" db="EMBL/GenBank/DDBJ databases">
        <title>Molecular epidemiology and mechanisms of colistin and carbapenem resistance in Enterobacteriaceae from clinical isolates, the environment and porcine samples in Pretoria, South Africa.</title>
        <authorList>
            <person name="Bogoshi D."/>
            <person name="Mbelle N.M."/>
            <person name="Naidoo V."/>
            <person name="Osei Sekyere J."/>
        </authorList>
    </citation>
    <scope>NUCLEOTIDE SEQUENCE</scope>
    <source>
        <strain evidence="1">C080</strain>
    </source>
</reference>
<accession>A0A939NLV8</accession>
<sequence>MRKHPVTRQSDVKGVTTFINVVSETLPEGEVCLPAFTERLASSDVGRFVFEGYL</sequence>